<feature type="transmembrane region" description="Helical" evidence="5">
    <location>
        <begin position="16"/>
        <end position="49"/>
    </location>
</feature>
<sequence length="639" mass="74308">MLFADNTYSQIYYMNLLFIFVTFFSSTCFIGSNIWLLSIILLLLMFSLINKKIKPSILNKNALFFYIPLFISLLISISISKVPDQTIIYSSIFIIAAIFSTTFIKEFLFGPKAWILTILAIAISAIYSNYKFIAFPHRVSGFQLDPNIYSALIYSAISLSILFVSNKQAKYSLILLFAITLAETNSRSGIGLFITLCLAVFILKRHLTKQTIKYFFHSFLIFISVYICIQFYTSYLSVNFTRESITSINDGSLGIRLLIWSDALKLIPEHIFFGSGYGLFFSLYPSVRSQEFSTEGSFVHNDYLQVLIEGGLVGLSIWVFLGLRCSFILYSLVVKKEDINKRENTILIPLTLLLISLLIHSFFNFIFYALPTCIITLLIWLFIEQKLNHKEITIHKHIMKYTKWSTAITLIIINIIISQVAILESKFKGNIFDKYKPSFLTIYQLLRTFNLDSYSINMFLVKQNYYHFITNKQIPKDVRKQLLNQSYNILLDLKNSYPRYPDILTWQAIYLLTKDRGLKNQAIARDLLKQVHQIHPGYINAYKVEFSIVKGSIEERLAFFCSMHNISYTWTNLMSLEEGLWFFETQKKISQSLNMPVLSQAYQTAYEFFPLKYNFLYSNKYWQAISLLEKSKSNCFEQI</sequence>
<evidence type="ECO:0000256" key="3">
    <source>
        <dbReference type="ARBA" id="ARBA00022989"/>
    </source>
</evidence>
<dbReference type="GO" id="GO:0016874">
    <property type="term" value="F:ligase activity"/>
    <property type="evidence" value="ECO:0007669"/>
    <property type="project" value="UniProtKB-KW"/>
</dbReference>
<comment type="subcellular location">
    <subcellularLocation>
        <location evidence="1">Membrane</location>
        <topology evidence="1">Multi-pass membrane protein</topology>
    </subcellularLocation>
</comment>
<dbReference type="GO" id="GO:0016020">
    <property type="term" value="C:membrane"/>
    <property type="evidence" value="ECO:0007669"/>
    <property type="project" value="UniProtKB-SubCell"/>
</dbReference>
<evidence type="ECO:0000256" key="1">
    <source>
        <dbReference type="ARBA" id="ARBA00004141"/>
    </source>
</evidence>
<feature type="transmembrane region" description="Helical" evidence="5">
    <location>
        <begin position="61"/>
        <end position="80"/>
    </location>
</feature>
<evidence type="ECO:0000259" key="6">
    <source>
        <dbReference type="Pfam" id="PF04932"/>
    </source>
</evidence>
<gene>
    <name evidence="7" type="ORF">B9G39_23495</name>
</gene>
<feature type="transmembrane region" description="Helical" evidence="5">
    <location>
        <begin position="86"/>
        <end position="104"/>
    </location>
</feature>
<evidence type="ECO:0000256" key="4">
    <source>
        <dbReference type="ARBA" id="ARBA00023136"/>
    </source>
</evidence>
<keyword evidence="8" id="KW-1185">Reference proteome</keyword>
<dbReference type="Pfam" id="PF04932">
    <property type="entry name" value="Wzy_C"/>
    <property type="match status" value="1"/>
</dbReference>
<evidence type="ECO:0000256" key="2">
    <source>
        <dbReference type="ARBA" id="ARBA00022692"/>
    </source>
</evidence>
<dbReference type="EMBL" id="NDXW01000001">
    <property type="protein sequence ID" value="RDH46176.1"/>
    <property type="molecule type" value="Genomic_DNA"/>
</dbReference>
<feature type="domain" description="O-antigen ligase-related" evidence="6">
    <location>
        <begin position="174"/>
        <end position="319"/>
    </location>
</feature>
<feature type="transmembrane region" description="Helical" evidence="5">
    <location>
        <begin position="404"/>
        <end position="423"/>
    </location>
</feature>
<reference evidence="7 8" key="1">
    <citation type="submission" date="2017-04" db="EMBL/GenBank/DDBJ databases">
        <title>Draft genome sequence of Zooshikella ganghwensis VG4 isolated from Red Sea sediments.</title>
        <authorList>
            <person name="Rehman Z."/>
            <person name="Alam I."/>
            <person name="Kamau A."/>
            <person name="Bajic V."/>
            <person name="Leiknes T."/>
        </authorList>
    </citation>
    <scope>NUCLEOTIDE SEQUENCE [LARGE SCALE GENOMIC DNA]</scope>
    <source>
        <strain evidence="7 8">VG4</strain>
    </source>
</reference>
<dbReference type="PANTHER" id="PTHR37422:SF13">
    <property type="entry name" value="LIPOPOLYSACCHARIDE BIOSYNTHESIS PROTEIN PA4999-RELATED"/>
    <property type="match status" value="1"/>
</dbReference>
<feature type="transmembrane region" description="Helical" evidence="5">
    <location>
        <begin position="344"/>
        <end position="359"/>
    </location>
</feature>
<name>A0A4P9VSQ3_9GAMM</name>
<dbReference type="InterPro" id="IPR007016">
    <property type="entry name" value="O-antigen_ligase-rel_domated"/>
</dbReference>
<feature type="transmembrane region" description="Helical" evidence="5">
    <location>
        <begin position="148"/>
        <end position="166"/>
    </location>
</feature>
<evidence type="ECO:0000256" key="5">
    <source>
        <dbReference type="SAM" id="Phobius"/>
    </source>
</evidence>
<evidence type="ECO:0000313" key="8">
    <source>
        <dbReference type="Proteomes" id="UP000257039"/>
    </source>
</evidence>
<keyword evidence="4 5" id="KW-0472">Membrane</keyword>
<keyword evidence="7" id="KW-0436">Ligase</keyword>
<feature type="transmembrane region" description="Helical" evidence="5">
    <location>
        <begin position="173"/>
        <end position="202"/>
    </location>
</feature>
<dbReference type="Proteomes" id="UP000257039">
    <property type="component" value="Unassembled WGS sequence"/>
</dbReference>
<comment type="caution">
    <text evidence="7">The sequence shown here is derived from an EMBL/GenBank/DDBJ whole genome shotgun (WGS) entry which is preliminary data.</text>
</comment>
<protein>
    <submittedName>
        <fullName evidence="7">O-antigen ligase family protein</fullName>
    </submittedName>
</protein>
<dbReference type="PANTHER" id="PTHR37422">
    <property type="entry name" value="TEICHURONIC ACID BIOSYNTHESIS PROTEIN TUAE"/>
    <property type="match status" value="1"/>
</dbReference>
<dbReference type="InterPro" id="IPR051533">
    <property type="entry name" value="WaaL-like"/>
</dbReference>
<evidence type="ECO:0000313" key="7">
    <source>
        <dbReference type="EMBL" id="RDH46176.1"/>
    </source>
</evidence>
<keyword evidence="2 5" id="KW-0812">Transmembrane</keyword>
<feature type="transmembrane region" description="Helical" evidence="5">
    <location>
        <begin position="214"/>
        <end position="232"/>
    </location>
</feature>
<feature type="transmembrane region" description="Helical" evidence="5">
    <location>
        <begin position="307"/>
        <end position="332"/>
    </location>
</feature>
<feature type="transmembrane region" description="Helical" evidence="5">
    <location>
        <begin position="365"/>
        <end position="383"/>
    </location>
</feature>
<organism evidence="7 8">
    <name type="scientific">Zooshikella ganghwensis</name>
    <dbReference type="NCBI Taxonomy" id="202772"/>
    <lineage>
        <taxon>Bacteria</taxon>
        <taxon>Pseudomonadati</taxon>
        <taxon>Pseudomonadota</taxon>
        <taxon>Gammaproteobacteria</taxon>
        <taxon>Oceanospirillales</taxon>
        <taxon>Zooshikellaceae</taxon>
        <taxon>Zooshikella</taxon>
    </lineage>
</organism>
<proteinExistence type="predicted"/>
<dbReference type="AlphaFoldDB" id="A0A4P9VSQ3"/>
<keyword evidence="3 5" id="KW-1133">Transmembrane helix</keyword>
<accession>A0A4P9VSQ3</accession>
<feature type="transmembrane region" description="Helical" evidence="5">
    <location>
        <begin position="111"/>
        <end position="128"/>
    </location>
</feature>